<proteinExistence type="predicted"/>
<name>W2Q2I7_PHYN3</name>
<feature type="region of interest" description="Disordered" evidence="1">
    <location>
        <begin position="173"/>
        <end position="193"/>
    </location>
</feature>
<dbReference type="AlphaFoldDB" id="W2Q2I7"/>
<dbReference type="Pfam" id="PF14223">
    <property type="entry name" value="Retrotran_gag_2"/>
    <property type="match status" value="1"/>
</dbReference>
<reference evidence="2 3" key="2">
    <citation type="submission" date="2013-11" db="EMBL/GenBank/DDBJ databases">
        <title>The Genome Sequence of Phytophthora parasitica INRA-310.</title>
        <authorList>
            <consortium name="The Broad Institute Genomics Platform"/>
            <person name="Russ C."/>
            <person name="Tyler B."/>
            <person name="Panabieres F."/>
            <person name="Shan W."/>
            <person name="Tripathy S."/>
            <person name="Grunwald N."/>
            <person name="Machado M."/>
            <person name="Johnson C.S."/>
            <person name="Arredondo F."/>
            <person name="Hong C."/>
            <person name="Coffey M."/>
            <person name="Young S.K."/>
            <person name="Zeng Q."/>
            <person name="Gargeya S."/>
            <person name="Fitzgerald M."/>
            <person name="Abouelleil A."/>
            <person name="Alvarado L."/>
            <person name="Chapman S.B."/>
            <person name="Gainer-Dewar J."/>
            <person name="Goldberg J."/>
            <person name="Griggs A."/>
            <person name="Gujja S."/>
            <person name="Hansen M."/>
            <person name="Howarth C."/>
            <person name="Imamovic A."/>
            <person name="Ireland A."/>
            <person name="Larimer J."/>
            <person name="McCowan C."/>
            <person name="Murphy C."/>
            <person name="Pearson M."/>
            <person name="Poon T.W."/>
            <person name="Priest M."/>
            <person name="Roberts A."/>
            <person name="Saif S."/>
            <person name="Shea T."/>
            <person name="Sykes S."/>
            <person name="Wortman J."/>
            <person name="Nusbaum C."/>
            <person name="Birren B."/>
        </authorList>
    </citation>
    <scope>NUCLEOTIDE SEQUENCE [LARGE SCALE GENOMIC DNA]</scope>
    <source>
        <strain evidence="2 3">INRA-310</strain>
    </source>
</reference>
<organism evidence="2 3">
    <name type="scientific">Phytophthora nicotianae (strain INRA-310)</name>
    <name type="common">Phytophthora parasitica</name>
    <dbReference type="NCBI Taxonomy" id="761204"/>
    <lineage>
        <taxon>Eukaryota</taxon>
        <taxon>Sar</taxon>
        <taxon>Stramenopiles</taxon>
        <taxon>Oomycota</taxon>
        <taxon>Peronosporomycetes</taxon>
        <taxon>Peronosporales</taxon>
        <taxon>Peronosporaceae</taxon>
        <taxon>Phytophthora</taxon>
    </lineage>
</organism>
<evidence type="ECO:0000313" key="2">
    <source>
        <dbReference type="EMBL" id="ETN07337.1"/>
    </source>
</evidence>
<reference evidence="3" key="1">
    <citation type="submission" date="2011-12" db="EMBL/GenBank/DDBJ databases">
        <authorList>
            <consortium name="The Broad Institute Genome Sequencing Platform"/>
            <person name="Russ C."/>
            <person name="Tyler B."/>
            <person name="Panabieres F."/>
            <person name="Shan W."/>
            <person name="Tripathy S."/>
            <person name="Grunwald N."/>
            <person name="Machado M."/>
            <person name="Young S.K."/>
            <person name="Zeng Q."/>
            <person name="Gargeya S."/>
            <person name="Fitzgerald M."/>
            <person name="Haas B."/>
            <person name="Abouelleil A."/>
            <person name="Alvarado L."/>
            <person name="Arachchi H.M."/>
            <person name="Berlin A."/>
            <person name="Chapman S.B."/>
            <person name="Gearin G."/>
            <person name="Goldberg J."/>
            <person name="Griggs A."/>
            <person name="Gujja S."/>
            <person name="Hansen M."/>
            <person name="Heiman D."/>
            <person name="Howarth C."/>
            <person name="Larimer J."/>
            <person name="Lui A."/>
            <person name="MacDonald P.J.P."/>
            <person name="McCowen C."/>
            <person name="Montmayeur A."/>
            <person name="Murphy C."/>
            <person name="Neiman D."/>
            <person name="Pearson M."/>
            <person name="Priest M."/>
            <person name="Roberts A."/>
            <person name="Saif S."/>
            <person name="Shea T."/>
            <person name="Sisk P."/>
            <person name="Stolte C."/>
            <person name="Sykes S."/>
            <person name="Wortman J."/>
            <person name="Nusbaum C."/>
            <person name="Birren B."/>
        </authorList>
    </citation>
    <scope>NUCLEOTIDE SEQUENCE [LARGE SCALE GENOMIC DNA]</scope>
    <source>
        <strain evidence="3">INRA-310</strain>
    </source>
</reference>
<dbReference type="VEuPathDB" id="FungiDB:PPTG_13630"/>
<evidence type="ECO:0008006" key="4">
    <source>
        <dbReference type="Google" id="ProtNLM"/>
    </source>
</evidence>
<dbReference type="RefSeq" id="XP_008907713.1">
    <property type="nucleotide sequence ID" value="XM_008909465.1"/>
</dbReference>
<dbReference type="EMBL" id="KI669593">
    <property type="protein sequence ID" value="ETN07337.1"/>
    <property type="molecule type" value="Genomic_DNA"/>
</dbReference>
<evidence type="ECO:0000313" key="3">
    <source>
        <dbReference type="Proteomes" id="UP000018817"/>
    </source>
</evidence>
<dbReference type="GeneID" id="20182971"/>
<accession>W2Q2I7</accession>
<dbReference type="Proteomes" id="UP000018817">
    <property type="component" value="Unassembled WGS sequence"/>
</dbReference>
<sequence>MLYGGSQAGRIFLKRQPFSIQLYEGANVLHHCNKVLNISPKRSSIDAKMEDEDLAICLLRGLPNDYDNVMLILKMSNAELKMQDAAKVFTNENIKQEGEKTPARKLKTRAESSRRMRIGEADAAAMVVDARPTMSNGETTTTTTAPITWRLRFRWKAGFRRAKMCLGYVGSRPRCDDPHLRQQGQVRHTERTR</sequence>
<protein>
    <recommendedName>
        <fullName evidence="4">Reverse transcriptase Ty1/copia-type domain-containing protein</fullName>
    </recommendedName>
</protein>
<gene>
    <name evidence="2" type="ORF">PPTG_13630</name>
</gene>
<evidence type="ECO:0000256" key="1">
    <source>
        <dbReference type="SAM" id="MobiDB-lite"/>
    </source>
</evidence>